<feature type="compositionally biased region" description="Basic and acidic residues" evidence="1">
    <location>
        <begin position="21"/>
        <end position="32"/>
    </location>
</feature>
<dbReference type="EMBL" id="SPHZ02000006">
    <property type="protein sequence ID" value="KAF0912550.1"/>
    <property type="molecule type" value="Genomic_DNA"/>
</dbReference>
<reference evidence="2 3" key="1">
    <citation type="submission" date="2019-11" db="EMBL/GenBank/DDBJ databases">
        <title>Whole genome sequence of Oryza granulata.</title>
        <authorList>
            <person name="Li W."/>
        </authorList>
    </citation>
    <scope>NUCLEOTIDE SEQUENCE [LARGE SCALE GENOMIC DNA]</scope>
    <source>
        <strain evidence="3">cv. Menghai</strain>
        <tissue evidence="2">Leaf</tissue>
    </source>
</reference>
<evidence type="ECO:0000256" key="1">
    <source>
        <dbReference type="SAM" id="MobiDB-lite"/>
    </source>
</evidence>
<protein>
    <submittedName>
        <fullName evidence="2">Uncharacterized protein</fullName>
    </submittedName>
</protein>
<accession>A0A6G1DJC0</accession>
<dbReference type="AlphaFoldDB" id="A0A6G1DJC0"/>
<keyword evidence="3" id="KW-1185">Reference proteome</keyword>
<feature type="region of interest" description="Disordered" evidence="1">
    <location>
        <begin position="1"/>
        <end position="32"/>
    </location>
</feature>
<evidence type="ECO:0000313" key="2">
    <source>
        <dbReference type="EMBL" id="KAF0912550.1"/>
    </source>
</evidence>
<evidence type="ECO:0000313" key="3">
    <source>
        <dbReference type="Proteomes" id="UP000479710"/>
    </source>
</evidence>
<organism evidence="2 3">
    <name type="scientific">Oryza meyeriana var. granulata</name>
    <dbReference type="NCBI Taxonomy" id="110450"/>
    <lineage>
        <taxon>Eukaryota</taxon>
        <taxon>Viridiplantae</taxon>
        <taxon>Streptophyta</taxon>
        <taxon>Embryophyta</taxon>
        <taxon>Tracheophyta</taxon>
        <taxon>Spermatophyta</taxon>
        <taxon>Magnoliopsida</taxon>
        <taxon>Liliopsida</taxon>
        <taxon>Poales</taxon>
        <taxon>Poaceae</taxon>
        <taxon>BOP clade</taxon>
        <taxon>Oryzoideae</taxon>
        <taxon>Oryzeae</taxon>
        <taxon>Oryzinae</taxon>
        <taxon>Oryza</taxon>
        <taxon>Oryza meyeriana</taxon>
    </lineage>
</organism>
<name>A0A6G1DJC0_9ORYZ</name>
<sequence>MTRRLSGPLDLAPAAPIGGDGGRRPQRHDGDSRRLHIQLRSRPPFLPLLLVMGGHGDATATANGGSGGNGRASDPAPLPSSLPPPSAGHGRPQGCDGDGVQLSRVIKR</sequence>
<feature type="region of interest" description="Disordered" evidence="1">
    <location>
        <begin position="55"/>
        <end position="108"/>
    </location>
</feature>
<dbReference type="Proteomes" id="UP000479710">
    <property type="component" value="Unassembled WGS sequence"/>
</dbReference>
<feature type="compositionally biased region" description="Pro residues" evidence="1">
    <location>
        <begin position="76"/>
        <end position="86"/>
    </location>
</feature>
<gene>
    <name evidence="2" type="ORF">E2562_015247</name>
</gene>
<comment type="caution">
    <text evidence="2">The sequence shown here is derived from an EMBL/GenBank/DDBJ whole genome shotgun (WGS) entry which is preliminary data.</text>
</comment>
<proteinExistence type="predicted"/>